<dbReference type="EMBL" id="LAZR01005706">
    <property type="protein sequence ID" value="KKM97803.1"/>
    <property type="molecule type" value="Genomic_DNA"/>
</dbReference>
<dbReference type="AlphaFoldDB" id="A0A0F9LWS0"/>
<name>A0A0F9LWS0_9ZZZZ</name>
<reference evidence="1" key="1">
    <citation type="journal article" date="2015" name="Nature">
        <title>Complex archaea that bridge the gap between prokaryotes and eukaryotes.</title>
        <authorList>
            <person name="Spang A."/>
            <person name="Saw J.H."/>
            <person name="Jorgensen S.L."/>
            <person name="Zaremba-Niedzwiedzka K."/>
            <person name="Martijn J."/>
            <person name="Lind A.E."/>
            <person name="van Eijk R."/>
            <person name="Schleper C."/>
            <person name="Guy L."/>
            <person name="Ettema T.J."/>
        </authorList>
    </citation>
    <scope>NUCLEOTIDE SEQUENCE</scope>
</reference>
<gene>
    <name evidence="1" type="ORF">LCGC14_1164360</name>
</gene>
<proteinExistence type="predicted"/>
<organism evidence="1">
    <name type="scientific">marine sediment metagenome</name>
    <dbReference type="NCBI Taxonomy" id="412755"/>
    <lineage>
        <taxon>unclassified sequences</taxon>
        <taxon>metagenomes</taxon>
        <taxon>ecological metagenomes</taxon>
    </lineage>
</organism>
<evidence type="ECO:0000313" key="1">
    <source>
        <dbReference type="EMBL" id="KKM97803.1"/>
    </source>
</evidence>
<sequence>MPGETDQVKWRGVRPIDGIRGIWPSIDAVRVYRNGTLNGAGYSIFYTVPVGKILFISDSMLSSKLSADAATFSYLIVRDAGAATKLYLYMFQFQIAGQQSVGTNYIVALECQAGWTVSVRNSAANISSYGVFHGWLEDA</sequence>
<comment type="caution">
    <text evidence="1">The sequence shown here is derived from an EMBL/GenBank/DDBJ whole genome shotgun (WGS) entry which is preliminary data.</text>
</comment>
<accession>A0A0F9LWS0</accession>
<protein>
    <submittedName>
        <fullName evidence="1">Uncharacterized protein</fullName>
    </submittedName>
</protein>